<reference evidence="8 9" key="1">
    <citation type="submission" date="2021-01" db="EMBL/GenBank/DDBJ databases">
        <title>Whole genome shotgun sequence of Catellatospora chokoriensis NBRC 107358.</title>
        <authorList>
            <person name="Komaki H."/>
            <person name="Tamura T."/>
        </authorList>
    </citation>
    <scope>NUCLEOTIDE SEQUENCE [LARGE SCALE GENOMIC DNA]</scope>
    <source>
        <strain evidence="8 9">NBRC 107358</strain>
    </source>
</reference>
<evidence type="ECO:0000313" key="9">
    <source>
        <dbReference type="Proteomes" id="UP000619293"/>
    </source>
</evidence>
<keyword evidence="9" id="KW-1185">Reference proteome</keyword>
<name>A0A8J3JVG3_9ACTN</name>
<dbReference type="Pfam" id="PF12823">
    <property type="entry name" value="DUF3817"/>
    <property type="match status" value="1"/>
</dbReference>
<dbReference type="EMBL" id="BONG01000036">
    <property type="protein sequence ID" value="GIF91817.1"/>
    <property type="molecule type" value="Genomic_DNA"/>
</dbReference>
<evidence type="ECO:0000313" key="8">
    <source>
        <dbReference type="EMBL" id="GIF91817.1"/>
    </source>
</evidence>
<feature type="transmembrane region" description="Helical" evidence="6">
    <location>
        <begin position="12"/>
        <end position="32"/>
    </location>
</feature>
<comment type="subcellular location">
    <subcellularLocation>
        <location evidence="1">Cell membrane</location>
        <topology evidence="1">Multi-pass membrane protein</topology>
    </subcellularLocation>
</comment>
<evidence type="ECO:0000256" key="2">
    <source>
        <dbReference type="ARBA" id="ARBA00022475"/>
    </source>
</evidence>
<evidence type="ECO:0000256" key="3">
    <source>
        <dbReference type="ARBA" id="ARBA00022692"/>
    </source>
</evidence>
<gene>
    <name evidence="8" type="ORF">Cch02nite_52610</name>
</gene>
<dbReference type="PANTHER" id="PTHR40077:SF1">
    <property type="entry name" value="MEMBRANE PROTEIN"/>
    <property type="match status" value="1"/>
</dbReference>
<dbReference type="InterPro" id="IPR023845">
    <property type="entry name" value="DUF3817_TM"/>
</dbReference>
<proteinExistence type="predicted"/>
<comment type="caution">
    <text evidence="8">The sequence shown here is derived from an EMBL/GenBank/DDBJ whole genome shotgun (WGS) entry which is preliminary data.</text>
</comment>
<evidence type="ECO:0000256" key="5">
    <source>
        <dbReference type="ARBA" id="ARBA00023136"/>
    </source>
</evidence>
<dbReference type="NCBIfam" id="TIGR03954">
    <property type="entry name" value="integ_memb_HG"/>
    <property type="match status" value="1"/>
</dbReference>
<evidence type="ECO:0000259" key="7">
    <source>
        <dbReference type="Pfam" id="PF12823"/>
    </source>
</evidence>
<dbReference type="GO" id="GO:0005886">
    <property type="term" value="C:plasma membrane"/>
    <property type="evidence" value="ECO:0007669"/>
    <property type="project" value="UniProtKB-SubCell"/>
</dbReference>
<feature type="transmembrane region" description="Helical" evidence="6">
    <location>
        <begin position="69"/>
        <end position="88"/>
    </location>
</feature>
<accession>A0A8J3JVG3</accession>
<keyword evidence="5 6" id="KW-0472">Membrane</keyword>
<dbReference type="AlphaFoldDB" id="A0A8J3JVG3"/>
<keyword evidence="2" id="KW-1003">Cell membrane</keyword>
<sequence>MSSTAGRWFRYAAIAETISWAGLLIGMFFKYIVVKNDIGVFVFGRVHGAMFVFYLATLLWTARVHRWSFGRLVVGGAASIPPFLGLLFERWVAKRTPDAAPAEAEPATVAAR</sequence>
<evidence type="ECO:0000256" key="1">
    <source>
        <dbReference type="ARBA" id="ARBA00004651"/>
    </source>
</evidence>
<feature type="transmembrane region" description="Helical" evidence="6">
    <location>
        <begin position="38"/>
        <end position="62"/>
    </location>
</feature>
<keyword evidence="4 6" id="KW-1133">Transmembrane helix</keyword>
<dbReference type="PANTHER" id="PTHR40077">
    <property type="entry name" value="MEMBRANE PROTEIN-RELATED"/>
    <property type="match status" value="1"/>
</dbReference>
<feature type="domain" description="DUF3817" evidence="7">
    <location>
        <begin position="7"/>
        <end position="93"/>
    </location>
</feature>
<organism evidence="8 9">
    <name type="scientific">Catellatospora chokoriensis</name>
    <dbReference type="NCBI Taxonomy" id="310353"/>
    <lineage>
        <taxon>Bacteria</taxon>
        <taxon>Bacillati</taxon>
        <taxon>Actinomycetota</taxon>
        <taxon>Actinomycetes</taxon>
        <taxon>Micromonosporales</taxon>
        <taxon>Micromonosporaceae</taxon>
        <taxon>Catellatospora</taxon>
    </lineage>
</organism>
<dbReference type="Proteomes" id="UP000619293">
    <property type="component" value="Unassembled WGS sequence"/>
</dbReference>
<keyword evidence="3 6" id="KW-0812">Transmembrane</keyword>
<dbReference type="RefSeq" id="WP_191838055.1">
    <property type="nucleotide sequence ID" value="NZ_BAAALB010000003.1"/>
</dbReference>
<evidence type="ECO:0000256" key="4">
    <source>
        <dbReference type="ARBA" id="ARBA00022989"/>
    </source>
</evidence>
<protein>
    <recommendedName>
        <fullName evidence="7">DUF3817 domain-containing protein</fullName>
    </recommendedName>
</protein>
<evidence type="ECO:0000256" key="6">
    <source>
        <dbReference type="SAM" id="Phobius"/>
    </source>
</evidence>